<proteinExistence type="predicted"/>
<sequence>MIEVFYILVQSTSLDRLLIQFLVVRLPEEYIVANSPTLYPGVL</sequence>
<organism evidence="1">
    <name type="scientific">Arundo donax</name>
    <name type="common">Giant reed</name>
    <name type="synonym">Donax arundinaceus</name>
    <dbReference type="NCBI Taxonomy" id="35708"/>
    <lineage>
        <taxon>Eukaryota</taxon>
        <taxon>Viridiplantae</taxon>
        <taxon>Streptophyta</taxon>
        <taxon>Embryophyta</taxon>
        <taxon>Tracheophyta</taxon>
        <taxon>Spermatophyta</taxon>
        <taxon>Magnoliopsida</taxon>
        <taxon>Liliopsida</taxon>
        <taxon>Poales</taxon>
        <taxon>Poaceae</taxon>
        <taxon>PACMAD clade</taxon>
        <taxon>Arundinoideae</taxon>
        <taxon>Arundineae</taxon>
        <taxon>Arundo</taxon>
    </lineage>
</organism>
<name>A0A0A9GDH5_ARUDO</name>
<protein>
    <submittedName>
        <fullName evidence="1">MRP1</fullName>
    </submittedName>
</protein>
<dbReference type="EMBL" id="GBRH01175339">
    <property type="protein sequence ID" value="JAE22557.1"/>
    <property type="molecule type" value="Transcribed_RNA"/>
</dbReference>
<reference evidence="1" key="1">
    <citation type="submission" date="2014-09" db="EMBL/GenBank/DDBJ databases">
        <authorList>
            <person name="Magalhaes I.L.F."/>
            <person name="Oliveira U."/>
            <person name="Santos F.R."/>
            <person name="Vidigal T.H.D.A."/>
            <person name="Brescovit A.D."/>
            <person name="Santos A.J."/>
        </authorList>
    </citation>
    <scope>NUCLEOTIDE SEQUENCE</scope>
    <source>
        <tissue evidence="1">Shoot tissue taken approximately 20 cm above the soil surface</tissue>
    </source>
</reference>
<accession>A0A0A9GDH5</accession>
<reference evidence="1" key="2">
    <citation type="journal article" date="2015" name="Data Brief">
        <title>Shoot transcriptome of the giant reed, Arundo donax.</title>
        <authorList>
            <person name="Barrero R.A."/>
            <person name="Guerrero F.D."/>
            <person name="Moolhuijzen P."/>
            <person name="Goolsby J.A."/>
            <person name="Tidwell J."/>
            <person name="Bellgard S.E."/>
            <person name="Bellgard M.I."/>
        </authorList>
    </citation>
    <scope>NUCLEOTIDE SEQUENCE</scope>
    <source>
        <tissue evidence="1">Shoot tissue taken approximately 20 cm above the soil surface</tissue>
    </source>
</reference>
<dbReference type="AlphaFoldDB" id="A0A0A9GDH5"/>
<evidence type="ECO:0000313" key="1">
    <source>
        <dbReference type="EMBL" id="JAE22557.1"/>
    </source>
</evidence>